<dbReference type="AlphaFoldDB" id="A0AAN5CER4"/>
<dbReference type="PROSITE" id="PS50097">
    <property type="entry name" value="BTB"/>
    <property type="match status" value="1"/>
</dbReference>
<sequence length="162" mass="18066">SFYLPPSLSLATVRSQKSIEDPRSKRGGHRLFDHSSFPDAAWLRVRGENFVVSASYLALHSAYFFNLFYGPDVKGLTEKVELDCDPRTFGDLLDIIYPCYKKLNCCGECTSSSEDRLNLAIDLKMKFAIKRLMKGEVGNSADTVHIPSVFPDAATVTLLQGH</sequence>
<organism evidence="2 3">
    <name type="scientific">Pristionchus mayeri</name>
    <dbReference type="NCBI Taxonomy" id="1317129"/>
    <lineage>
        <taxon>Eukaryota</taxon>
        <taxon>Metazoa</taxon>
        <taxon>Ecdysozoa</taxon>
        <taxon>Nematoda</taxon>
        <taxon>Chromadorea</taxon>
        <taxon>Rhabditida</taxon>
        <taxon>Rhabditina</taxon>
        <taxon>Diplogasteromorpha</taxon>
        <taxon>Diplogasteroidea</taxon>
        <taxon>Neodiplogasteridae</taxon>
        <taxon>Pristionchus</taxon>
    </lineage>
</organism>
<accession>A0AAN5CER4</accession>
<dbReference type="EMBL" id="BTRK01000002">
    <property type="protein sequence ID" value="GMR39081.1"/>
    <property type="molecule type" value="Genomic_DNA"/>
</dbReference>
<feature type="domain" description="BTB" evidence="1">
    <location>
        <begin position="39"/>
        <end position="97"/>
    </location>
</feature>
<reference evidence="3" key="1">
    <citation type="submission" date="2022-10" db="EMBL/GenBank/DDBJ databases">
        <title>Genome assembly of Pristionchus species.</title>
        <authorList>
            <person name="Yoshida K."/>
            <person name="Sommer R.J."/>
        </authorList>
    </citation>
    <scope>NUCLEOTIDE SEQUENCE [LARGE SCALE GENOMIC DNA]</scope>
    <source>
        <strain evidence="3">RS5460</strain>
    </source>
</reference>
<proteinExistence type="predicted"/>
<name>A0AAN5CER4_9BILA</name>
<dbReference type="InterPro" id="IPR011333">
    <property type="entry name" value="SKP1/BTB/POZ_sf"/>
</dbReference>
<dbReference type="Gene3D" id="3.30.710.10">
    <property type="entry name" value="Potassium Channel Kv1.1, Chain A"/>
    <property type="match status" value="1"/>
</dbReference>
<evidence type="ECO:0000313" key="2">
    <source>
        <dbReference type="EMBL" id="GMR39081.1"/>
    </source>
</evidence>
<protein>
    <recommendedName>
        <fullName evidence="1">BTB domain-containing protein</fullName>
    </recommendedName>
</protein>
<keyword evidence="3" id="KW-1185">Reference proteome</keyword>
<dbReference type="Proteomes" id="UP001328107">
    <property type="component" value="Unassembled WGS sequence"/>
</dbReference>
<feature type="non-terminal residue" evidence="2">
    <location>
        <position position="1"/>
    </location>
</feature>
<dbReference type="Pfam" id="PF00651">
    <property type="entry name" value="BTB"/>
    <property type="match status" value="1"/>
</dbReference>
<gene>
    <name evidence="2" type="ORF">PMAYCL1PPCAC_09276</name>
</gene>
<dbReference type="InterPro" id="IPR000210">
    <property type="entry name" value="BTB/POZ_dom"/>
</dbReference>
<dbReference type="CDD" id="cd18186">
    <property type="entry name" value="BTB_POZ_ZBTB_KLHL-like"/>
    <property type="match status" value="1"/>
</dbReference>
<evidence type="ECO:0000313" key="3">
    <source>
        <dbReference type="Proteomes" id="UP001328107"/>
    </source>
</evidence>
<evidence type="ECO:0000259" key="1">
    <source>
        <dbReference type="PROSITE" id="PS50097"/>
    </source>
</evidence>
<comment type="caution">
    <text evidence="2">The sequence shown here is derived from an EMBL/GenBank/DDBJ whole genome shotgun (WGS) entry which is preliminary data.</text>
</comment>
<dbReference type="SUPFAM" id="SSF54695">
    <property type="entry name" value="POZ domain"/>
    <property type="match status" value="1"/>
</dbReference>